<evidence type="ECO:0000259" key="7">
    <source>
        <dbReference type="Pfam" id="PF03151"/>
    </source>
</evidence>
<keyword evidence="3 6" id="KW-1133">Transmembrane helix</keyword>
<evidence type="ECO:0000256" key="6">
    <source>
        <dbReference type="SAM" id="Phobius"/>
    </source>
</evidence>
<feature type="transmembrane region" description="Helical" evidence="6">
    <location>
        <begin position="53"/>
        <end position="75"/>
    </location>
</feature>
<feature type="region of interest" description="Disordered" evidence="5">
    <location>
        <begin position="319"/>
        <end position="371"/>
    </location>
</feature>
<dbReference type="InterPro" id="IPR037185">
    <property type="entry name" value="EmrE-like"/>
</dbReference>
<dbReference type="Pfam" id="PF03151">
    <property type="entry name" value="TPT"/>
    <property type="match status" value="1"/>
</dbReference>
<evidence type="ECO:0000313" key="8">
    <source>
        <dbReference type="EMBL" id="OHT14007.1"/>
    </source>
</evidence>
<gene>
    <name evidence="8" type="ORF">TRFO_15650</name>
</gene>
<reference evidence="8" key="1">
    <citation type="submission" date="2016-10" db="EMBL/GenBank/DDBJ databases">
        <authorList>
            <person name="Benchimol M."/>
            <person name="Almeida L.G."/>
            <person name="Vasconcelos A.T."/>
            <person name="Perreira-Neves A."/>
            <person name="Rosa I.A."/>
            <person name="Tasca T."/>
            <person name="Bogo M.R."/>
            <person name="de Souza W."/>
        </authorList>
    </citation>
    <scope>NUCLEOTIDE SEQUENCE [LARGE SCALE GENOMIC DNA]</scope>
    <source>
        <strain evidence="8">K</strain>
    </source>
</reference>
<feature type="transmembrane region" description="Helical" evidence="6">
    <location>
        <begin position="87"/>
        <end position="104"/>
    </location>
</feature>
<sequence>MSADAKAELKKQTLQSALAVTFYMTVSIGLVFINRLVLTDKTERAGALFVSWYQFVVAYAIIIIITTFCPNVPLLNLFPPLKYQWNVVIKVLPVSFAYLLMIGFNNKCLEYVSVSGYQIVRSLTILFNILLTYFVLHEKTSLRACLACGGVVVGFFAGVEGEVGLSLKGAIYGVCSSLFVALYSIVVKKVMGLLDNNEYLLIEYNTPIAIIMLIPIVWYSGEFSVLSKGMSLRFWGMQTFAGVVGFIINIAIFLNIKYTTPLTHNLSGTVKACLQTLLAFAVFPGSEIMTPMKFLGTVLVIGFSAYYAYVRKSEMKKRIENDSKPDDENNGNNNDDTKPLVENSNNGDDSFENIEENPNDDEENPSEEESK</sequence>
<feature type="compositionally biased region" description="Acidic residues" evidence="5">
    <location>
        <begin position="349"/>
        <end position="371"/>
    </location>
</feature>
<feature type="transmembrane region" description="Helical" evidence="6">
    <location>
        <begin position="199"/>
        <end position="220"/>
    </location>
</feature>
<feature type="transmembrane region" description="Helical" evidence="6">
    <location>
        <begin position="268"/>
        <end position="286"/>
    </location>
</feature>
<feature type="transmembrane region" description="Helical" evidence="6">
    <location>
        <begin position="165"/>
        <end position="187"/>
    </location>
</feature>
<comment type="subcellular location">
    <subcellularLocation>
        <location evidence="1">Membrane</location>
        <topology evidence="1">Multi-pass membrane protein</topology>
    </subcellularLocation>
</comment>
<protein>
    <submittedName>
        <fullName evidence="8">GDP-fucose transporter-related protein</fullName>
    </submittedName>
</protein>
<feature type="transmembrane region" description="Helical" evidence="6">
    <location>
        <begin position="292"/>
        <end position="310"/>
    </location>
</feature>
<dbReference type="SUPFAM" id="SSF103481">
    <property type="entry name" value="Multidrug resistance efflux transporter EmrE"/>
    <property type="match status" value="1"/>
</dbReference>
<dbReference type="GO" id="GO:0016020">
    <property type="term" value="C:membrane"/>
    <property type="evidence" value="ECO:0007669"/>
    <property type="project" value="UniProtKB-SubCell"/>
</dbReference>
<feature type="transmembrane region" description="Helical" evidence="6">
    <location>
        <begin position="12"/>
        <end position="33"/>
    </location>
</feature>
<keyword evidence="2 6" id="KW-0812">Transmembrane</keyword>
<dbReference type="OrthoDB" id="5547497at2759"/>
<dbReference type="EMBL" id="MLAK01000431">
    <property type="protein sequence ID" value="OHT14007.1"/>
    <property type="molecule type" value="Genomic_DNA"/>
</dbReference>
<organism evidence="8 9">
    <name type="scientific">Tritrichomonas foetus</name>
    <dbReference type="NCBI Taxonomy" id="1144522"/>
    <lineage>
        <taxon>Eukaryota</taxon>
        <taxon>Metamonada</taxon>
        <taxon>Parabasalia</taxon>
        <taxon>Tritrichomonadida</taxon>
        <taxon>Tritrichomonadidae</taxon>
        <taxon>Tritrichomonas</taxon>
    </lineage>
</organism>
<evidence type="ECO:0000256" key="1">
    <source>
        <dbReference type="ARBA" id="ARBA00004141"/>
    </source>
</evidence>
<feature type="transmembrane region" description="Helical" evidence="6">
    <location>
        <begin position="142"/>
        <end position="159"/>
    </location>
</feature>
<feature type="transmembrane region" description="Helical" evidence="6">
    <location>
        <begin position="116"/>
        <end position="135"/>
    </location>
</feature>
<evidence type="ECO:0000256" key="2">
    <source>
        <dbReference type="ARBA" id="ARBA00022692"/>
    </source>
</evidence>
<dbReference type="InterPro" id="IPR050186">
    <property type="entry name" value="TPT_transporter"/>
</dbReference>
<evidence type="ECO:0000256" key="5">
    <source>
        <dbReference type="SAM" id="MobiDB-lite"/>
    </source>
</evidence>
<feature type="transmembrane region" description="Helical" evidence="6">
    <location>
        <begin position="232"/>
        <end position="256"/>
    </location>
</feature>
<dbReference type="InterPro" id="IPR004853">
    <property type="entry name" value="Sugar_P_trans_dom"/>
</dbReference>
<dbReference type="GeneID" id="94833203"/>
<dbReference type="AlphaFoldDB" id="A0A1J4KRV7"/>
<proteinExistence type="predicted"/>
<keyword evidence="4 6" id="KW-0472">Membrane</keyword>
<dbReference type="Proteomes" id="UP000179807">
    <property type="component" value="Unassembled WGS sequence"/>
</dbReference>
<dbReference type="VEuPathDB" id="TrichDB:TRFO_15650"/>
<evidence type="ECO:0000256" key="4">
    <source>
        <dbReference type="ARBA" id="ARBA00023136"/>
    </source>
</evidence>
<evidence type="ECO:0000256" key="3">
    <source>
        <dbReference type="ARBA" id="ARBA00022989"/>
    </source>
</evidence>
<keyword evidence="9" id="KW-1185">Reference proteome</keyword>
<dbReference type="RefSeq" id="XP_068367143.1">
    <property type="nucleotide sequence ID" value="XM_068498499.1"/>
</dbReference>
<dbReference type="PANTHER" id="PTHR11132">
    <property type="entry name" value="SOLUTE CARRIER FAMILY 35"/>
    <property type="match status" value="1"/>
</dbReference>
<name>A0A1J4KRV7_9EUKA</name>
<evidence type="ECO:0000313" key="9">
    <source>
        <dbReference type="Proteomes" id="UP000179807"/>
    </source>
</evidence>
<accession>A0A1J4KRV7</accession>
<comment type="caution">
    <text evidence="8">The sequence shown here is derived from an EMBL/GenBank/DDBJ whole genome shotgun (WGS) entry which is preliminary data.</text>
</comment>
<feature type="domain" description="Sugar phosphate transporter" evidence="7">
    <location>
        <begin position="18"/>
        <end position="302"/>
    </location>
</feature>